<gene>
    <name evidence="2" type="ORF">LPMP_111270</name>
</gene>
<dbReference type="InterPro" id="IPR013783">
    <property type="entry name" value="Ig-like_fold"/>
</dbReference>
<sequence>MATRSTAEGLSDSAEAGAMDAAASSSDEVPSEKHFRPIVFLLNSHTPNNLDAPTVAHLLQPRFRKGDYYVVDLSTLANPMETPNEAKKTSATDAALHSGASPPQDRISALVQSALAKIAATRREAEQAALQAKVTQLSALQADYIEDGLSAEEALAVAQADLQDGFDSEDDDDASVESSDSHFRSGGRLPPAVCVVNVPLSSTAVARLAENVDSLAAVVLLESQCSVRELVSASATGRHNSSSVSTGTNAPNDRVKGRGPRTGAAVSSLSSAGKQQNLSATPGGSAEDVLGALGRAALAQPHGSAFQDVLLQHVSYPTEGANGAGASPQSPAVFRPSVPAAQFLSTLEALLLRIFSSWVRYDAWRAKRFLVPVPDYTPLLDSEAALSAVIVEDSMPAAAAAEQRPSRGKNTSPGGREGSIPLSTSAEPPTTAPHPCTMAQVAAEQFEYRAYMQRWIGSVSHRSTDSALAAGEAVQACLQGCMCQVTSSHGSSTLRTSADTSAAQLGEDTADAWAKCRVAVAVSSGASLRPPKDSITVGYRDKGAAICGATPICALAAPAIPADSVEEALAHTVTAEVGSAVLPSVSTALVTTSGDGDALHWMYDALVARDQHGWHTALRTWERTALYCLHRHPGTSGAPRTQHNAHLLDCPTTFPRFFREEDFLASEGRHYAPSSLSDDTEEDEESDSSSEETASDSSRGESNSAAEDAATELEPPVSREPPPPRPTVDHVGIVGQHLRRRRVLEQVRLSHARPPVQELLGCAAPCRAVVTETQWMRAVDGTVVEVARTAANSAQVRCAIIDARIHLQAGFMLECPSLAHDGTTKVTATDSRGNTPLPEPLVASAVLGFLSVGHQLRVMTEVVADNTQAFAQAAYTAVVAAAKDAALAQYEAQFRRVGKAPKSRDKATPATQLTLEQITETLLAALPPPPPSPHPQDGDRESAAVRTIMRVHVCFPLHDCVMTTTVSKAGVPGVYFRCLTPSQHSVHLTRRRLLFVHMWNNDRLSATALTHLQGIRVYLDGVVEVHSPDLACGVRLLLYTDGTYLTVSGECRLLVFPDGRFILYEGSESGRVVHRLQRGRVTTVTAPAVTAIAREDGVQLEMVEHDGTDDVEQASSTPSSRGRVCCVRFGEGVSVEQGEKGDKWSWRFAGVPTVFCDATAHEIAVAIDENECSRFAYLPRTNSFSLFVRDGGAEGMRVAADVAMNSGSIVVLPQGYDLPTEHEEQSSRTGVFAVDCAYGGVYGRVGTDHVYRVSPFGRCYEEVESGGAPQNRQLVLPQHYRRSKKMAEAVVVPEYASPSFRRIVTGEDDKLATVPTVEHAVPLHLQVAPLLPLREPSRMSASTAASPYSGLALSHPAVHAPLQVRCIALQENGTQFVVLDAASWMEWTSWWQQHSSNWVPHYSSTLSKGAPREGAPEERAFRLIGASRAGQNFAPLTAAGAENAPAETSVVQDCVLLLPSREASSAPAWCSAGSLTPTSVVWGTAAADDEEDNTAAKVAVTQTAEPLDAAPLSSTVTQGDEQAPLARPTDPHRVSRLPATSDRRGGSLNYWSSALCPQVVQFSLNNSTTEDVSIIPTVRAHTASPSADAATSSAAVASSPTIPVAAPKKTFSSPPSRAPLMRSYYPAVGELTGTNASSRFHTPLLEAQPRQVNFGKVLPERRYLATVRLTNISTVPCRYRVRVGAVMRPFLSVSYPHQFVAPGITTEVQVELCSGQPYGVVDSQLSVVHEGGAIEINVRWCTTDEAHTAQLGDGIMCVGWAYHKPVVQHPRMPAHNAGQPNEASTLSVSDVALDMCTA</sequence>
<feature type="region of interest" description="Disordered" evidence="1">
    <location>
        <begin position="233"/>
        <end position="283"/>
    </location>
</feature>
<dbReference type="EMBL" id="CP009380">
    <property type="protein sequence ID" value="AIN96321.1"/>
    <property type="molecule type" value="Genomic_DNA"/>
</dbReference>
<evidence type="ECO:0000256" key="1">
    <source>
        <dbReference type="SAM" id="MobiDB-lite"/>
    </source>
</evidence>
<feature type="region of interest" description="Disordered" evidence="1">
    <location>
        <begin position="80"/>
        <end position="103"/>
    </location>
</feature>
<feature type="region of interest" description="Disordered" evidence="1">
    <location>
        <begin position="165"/>
        <end position="185"/>
    </location>
</feature>
<dbReference type="KEGG" id="lpan:LPMP_111270"/>
<feature type="compositionally biased region" description="Acidic residues" evidence="1">
    <location>
        <begin position="165"/>
        <end position="175"/>
    </location>
</feature>
<accession>A0A088S4C3</accession>
<feature type="compositionally biased region" description="Polar residues" evidence="1">
    <location>
        <begin position="233"/>
        <end position="251"/>
    </location>
</feature>
<dbReference type="RefSeq" id="XP_010696974.1">
    <property type="nucleotide sequence ID" value="XM_010698672.1"/>
</dbReference>
<protein>
    <submittedName>
        <fullName evidence="2">Uncharacterized protein</fullName>
    </submittedName>
</protein>
<name>A0A088S4C3_LEIPA</name>
<proteinExistence type="predicted"/>
<organism evidence="2 3">
    <name type="scientific">Leishmania panamensis</name>
    <dbReference type="NCBI Taxonomy" id="5679"/>
    <lineage>
        <taxon>Eukaryota</taxon>
        <taxon>Discoba</taxon>
        <taxon>Euglenozoa</taxon>
        <taxon>Kinetoplastea</taxon>
        <taxon>Metakinetoplastina</taxon>
        <taxon>Trypanosomatida</taxon>
        <taxon>Trypanosomatidae</taxon>
        <taxon>Leishmaniinae</taxon>
        <taxon>Leishmania</taxon>
        <taxon>Leishmania guyanensis species complex</taxon>
    </lineage>
</organism>
<feature type="compositionally biased region" description="Low complexity" evidence="1">
    <location>
        <begin position="11"/>
        <end position="27"/>
    </location>
</feature>
<feature type="region of interest" description="Disordered" evidence="1">
    <location>
        <begin position="1"/>
        <end position="31"/>
    </location>
</feature>
<dbReference type="Gene3D" id="2.60.40.10">
    <property type="entry name" value="Immunoglobulins"/>
    <property type="match status" value="1"/>
</dbReference>
<keyword evidence="3" id="KW-1185">Reference proteome</keyword>
<dbReference type="Pfam" id="PF14874">
    <property type="entry name" value="PapD-like"/>
    <property type="match status" value="1"/>
</dbReference>
<dbReference type="VEuPathDB" id="TriTrypDB:LPMP_111270"/>
<dbReference type="Proteomes" id="UP000063063">
    <property type="component" value="Chromosome 11"/>
</dbReference>
<feature type="compositionally biased region" description="Polar residues" evidence="1">
    <location>
        <begin position="265"/>
        <end position="282"/>
    </location>
</feature>
<reference evidence="2 3" key="1">
    <citation type="journal article" date="2015" name="Sci. Rep.">
        <title>The genome of Leishmania panamensis: insights into genomics of the L. (Viannia) subgenus.</title>
        <authorList>
            <person name="Llanes A."/>
            <person name="Restrepo C.M."/>
            <person name="Vecchio G.D."/>
            <person name="Anguizola F.J."/>
            <person name="Lleonart R."/>
        </authorList>
    </citation>
    <scope>NUCLEOTIDE SEQUENCE [LARGE SCALE GENOMIC DNA]</scope>
    <source>
        <strain evidence="2 3">MHOM/PA/94/PSC-1</strain>
    </source>
</reference>
<dbReference type="eggNOG" id="ENOG502RZYF">
    <property type="taxonomic scope" value="Eukaryota"/>
</dbReference>
<feature type="compositionally biased region" description="Acidic residues" evidence="1">
    <location>
        <begin position="678"/>
        <end position="694"/>
    </location>
</feature>
<dbReference type="GeneID" id="22572992"/>
<evidence type="ECO:0000313" key="3">
    <source>
        <dbReference type="Proteomes" id="UP000063063"/>
    </source>
</evidence>
<feature type="region of interest" description="Disordered" evidence="1">
    <location>
        <begin position="669"/>
        <end position="734"/>
    </location>
</feature>
<feature type="region of interest" description="Disordered" evidence="1">
    <location>
        <begin position="397"/>
        <end position="435"/>
    </location>
</feature>
<dbReference type="VEuPathDB" id="TriTrypDB:LPAL13_110017100"/>
<feature type="region of interest" description="Disordered" evidence="1">
    <location>
        <begin position="1509"/>
        <end position="1542"/>
    </location>
</feature>
<dbReference type="OrthoDB" id="273506at2759"/>
<evidence type="ECO:0000313" key="2">
    <source>
        <dbReference type="EMBL" id="AIN96321.1"/>
    </source>
</evidence>